<feature type="domain" description="F-box" evidence="1">
    <location>
        <begin position="19"/>
        <end position="55"/>
    </location>
</feature>
<keyword evidence="3" id="KW-1185">Reference proteome</keyword>
<dbReference type="Pfam" id="PF00646">
    <property type="entry name" value="F-box"/>
    <property type="match status" value="1"/>
</dbReference>
<dbReference type="Proteomes" id="UP001140206">
    <property type="component" value="Chromosome 4"/>
</dbReference>
<protein>
    <submittedName>
        <fullName evidence="2">F-box/FBD/LRR protein</fullName>
    </submittedName>
</protein>
<dbReference type="PANTHER" id="PTHR31900:SF27">
    <property type="entry name" value="FBD DOMAIN-CONTAINING PROTEIN"/>
    <property type="match status" value="1"/>
</dbReference>
<evidence type="ECO:0000313" key="2">
    <source>
        <dbReference type="EMBL" id="KAJ4760385.1"/>
    </source>
</evidence>
<evidence type="ECO:0000313" key="3">
    <source>
        <dbReference type="Proteomes" id="UP001140206"/>
    </source>
</evidence>
<accession>A0AAV8CWG6</accession>
<reference evidence="2" key="1">
    <citation type="submission" date="2022-08" db="EMBL/GenBank/DDBJ databases">
        <authorList>
            <person name="Marques A."/>
        </authorList>
    </citation>
    <scope>NUCLEOTIDE SEQUENCE</scope>
    <source>
        <strain evidence="2">RhyPub2mFocal</strain>
        <tissue evidence="2">Leaves</tissue>
    </source>
</reference>
<proteinExistence type="predicted"/>
<dbReference type="Gene3D" id="3.80.10.10">
    <property type="entry name" value="Ribonuclease Inhibitor"/>
    <property type="match status" value="1"/>
</dbReference>
<gene>
    <name evidence="2" type="ORF">LUZ62_070760</name>
</gene>
<organism evidence="2 3">
    <name type="scientific">Rhynchospora pubera</name>
    <dbReference type="NCBI Taxonomy" id="906938"/>
    <lineage>
        <taxon>Eukaryota</taxon>
        <taxon>Viridiplantae</taxon>
        <taxon>Streptophyta</taxon>
        <taxon>Embryophyta</taxon>
        <taxon>Tracheophyta</taxon>
        <taxon>Spermatophyta</taxon>
        <taxon>Magnoliopsida</taxon>
        <taxon>Liliopsida</taxon>
        <taxon>Poales</taxon>
        <taxon>Cyperaceae</taxon>
        <taxon>Cyperoideae</taxon>
        <taxon>Rhynchosporeae</taxon>
        <taxon>Rhynchospora</taxon>
    </lineage>
</organism>
<dbReference type="PANTHER" id="PTHR31900">
    <property type="entry name" value="F-BOX/RNI SUPERFAMILY PROTEIN-RELATED"/>
    <property type="match status" value="1"/>
</dbReference>
<dbReference type="EMBL" id="JAMFTS010000004">
    <property type="protein sequence ID" value="KAJ4760385.1"/>
    <property type="molecule type" value="Genomic_DNA"/>
</dbReference>
<dbReference type="InterPro" id="IPR050232">
    <property type="entry name" value="FBL13/AtMIF1-like"/>
</dbReference>
<sequence>MVMALCSLPGLRGPDQDQPDLLSTLPDELLITILSFLSTCEAARTSILSSHFRHLWEASPSVHLTASSSDKFVTMIDRALIRRNSPHSLLSLHLMHRGDPLPASCAPSIIDKVSSLDLQHLTIDSYYLGPILPSISSITSLQSLSFRLVYESSIFPSGLTLTCLKSLFLELCSVYPVAELAQFLSELCSLEDLHLITHSAVTLSLSSKSIRKLRLINHGDYTSRLDTLELFLPLLESFNLELRWLLSSMFQIIGEFPLLKRAVIKIADEDHTEDVVTRMLTCISHAEELKLRVKERELISFNPSIAQLRALNQSTDSYFPNLYTPSLLAKARSLGLRHLIIDGLDIRLIIPSIFSINSLQSLSLSFPVLKSNFIFPSGSKLTCLRRLYLNLCGINPIGELNRFISELCSLEDLHMETHANDTLSVSSKSIRKLKLIIFGDNFKLGTLGLFLPSLELLHLETPRLLSRVFHIDGEVPLLKRAVISLVDVHAVDANAVTKLLNFISHVEELSLRVKESWNEKHPVPILLKPTEDVSKFYNLKRLDVNLCILERSFEAVIIMLHYCPNLESLNLVYEILKFTGNARRRKRENRGSVLSSEYAYSRNFHLGENIKRFMKLMAKNVRISCIHKGRTL</sequence>
<dbReference type="InterPro" id="IPR001810">
    <property type="entry name" value="F-box_dom"/>
</dbReference>
<comment type="caution">
    <text evidence="2">The sequence shown here is derived from an EMBL/GenBank/DDBJ whole genome shotgun (WGS) entry which is preliminary data.</text>
</comment>
<dbReference type="InterPro" id="IPR036047">
    <property type="entry name" value="F-box-like_dom_sf"/>
</dbReference>
<evidence type="ECO:0000259" key="1">
    <source>
        <dbReference type="PROSITE" id="PS50181"/>
    </source>
</evidence>
<name>A0AAV8CWG6_9POAL</name>
<dbReference type="PROSITE" id="PS50181">
    <property type="entry name" value="FBOX"/>
    <property type="match status" value="1"/>
</dbReference>
<dbReference type="SUPFAM" id="SSF81383">
    <property type="entry name" value="F-box domain"/>
    <property type="match status" value="1"/>
</dbReference>
<dbReference type="InterPro" id="IPR032675">
    <property type="entry name" value="LRR_dom_sf"/>
</dbReference>
<dbReference type="AlphaFoldDB" id="A0AAV8CWG6"/>
<dbReference type="Gene3D" id="1.20.1280.50">
    <property type="match status" value="1"/>
</dbReference>
<dbReference type="SUPFAM" id="SSF52047">
    <property type="entry name" value="RNI-like"/>
    <property type="match status" value="1"/>
</dbReference>